<keyword evidence="3" id="KW-1185">Reference proteome</keyword>
<reference evidence="2" key="1">
    <citation type="submission" date="2020-08" db="EMBL/GenBank/DDBJ databases">
        <title>Multicomponent nature underlies the extraordinary mechanical properties of spider dragline silk.</title>
        <authorList>
            <person name="Kono N."/>
            <person name="Nakamura H."/>
            <person name="Mori M."/>
            <person name="Yoshida Y."/>
            <person name="Ohtoshi R."/>
            <person name="Malay A.D."/>
            <person name="Moran D.A.P."/>
            <person name="Tomita M."/>
            <person name="Numata K."/>
            <person name="Arakawa K."/>
        </authorList>
    </citation>
    <scope>NUCLEOTIDE SEQUENCE</scope>
</reference>
<accession>A0A8X6U7G8</accession>
<dbReference type="Gene3D" id="1.25.40.10">
    <property type="entry name" value="Tetratricopeptide repeat domain"/>
    <property type="match status" value="1"/>
</dbReference>
<dbReference type="PROSITE" id="PS50293">
    <property type="entry name" value="TPR_REGION"/>
    <property type="match status" value="2"/>
</dbReference>
<feature type="repeat" description="TPR" evidence="1">
    <location>
        <begin position="111"/>
        <end position="144"/>
    </location>
</feature>
<organism evidence="2 3">
    <name type="scientific">Nephila pilipes</name>
    <name type="common">Giant wood spider</name>
    <name type="synonym">Nephila maculata</name>
    <dbReference type="NCBI Taxonomy" id="299642"/>
    <lineage>
        <taxon>Eukaryota</taxon>
        <taxon>Metazoa</taxon>
        <taxon>Ecdysozoa</taxon>
        <taxon>Arthropoda</taxon>
        <taxon>Chelicerata</taxon>
        <taxon>Arachnida</taxon>
        <taxon>Araneae</taxon>
        <taxon>Araneomorphae</taxon>
        <taxon>Entelegynae</taxon>
        <taxon>Araneoidea</taxon>
        <taxon>Nephilidae</taxon>
        <taxon>Nephila</taxon>
    </lineage>
</organism>
<sequence>MRSDYVEAYINRGDILIRLNRTREAQDVYEKALQLDDANADIHYNLGVVFLEQRQTSRAMHSFDKALKINPRHEQALLNSAILIQEEGGPQKRKKAYHRLQMLLDGKDVNERVYFHLGMLAMDEKNFTLAEKWFRKAVELRSDFRSALFNLALLLSEARRPNDALPYLMQLRERPITMSKLYTQPVSIVLECDLWSKRSDAWKTAWLQCVRDHILDIVESCRVSLQIEES</sequence>
<dbReference type="Pfam" id="PF13414">
    <property type="entry name" value="TPR_11"/>
    <property type="match status" value="1"/>
</dbReference>
<dbReference type="EMBL" id="BMAW01023348">
    <property type="protein sequence ID" value="GFT82339.1"/>
    <property type="molecule type" value="Genomic_DNA"/>
</dbReference>
<gene>
    <name evidence="2" type="primary">TMTC3</name>
    <name evidence="2" type="ORF">NPIL_672981</name>
</gene>
<name>A0A8X6U7G8_NEPPI</name>
<dbReference type="Pfam" id="PF13181">
    <property type="entry name" value="TPR_8"/>
    <property type="match status" value="1"/>
</dbReference>
<evidence type="ECO:0000256" key="1">
    <source>
        <dbReference type="PROSITE-ProRule" id="PRU00339"/>
    </source>
</evidence>
<dbReference type="AlphaFoldDB" id="A0A8X6U7G8"/>
<dbReference type="GO" id="GO:0005783">
    <property type="term" value="C:endoplasmic reticulum"/>
    <property type="evidence" value="ECO:0007669"/>
    <property type="project" value="TreeGrafter"/>
</dbReference>
<dbReference type="Proteomes" id="UP000887013">
    <property type="component" value="Unassembled WGS sequence"/>
</dbReference>
<dbReference type="InterPro" id="IPR019734">
    <property type="entry name" value="TPR_rpt"/>
</dbReference>
<comment type="caution">
    <text evidence="2">The sequence shown here is derived from an EMBL/GenBank/DDBJ whole genome shotgun (WGS) entry which is preliminary data.</text>
</comment>
<dbReference type="InterPro" id="IPR011990">
    <property type="entry name" value="TPR-like_helical_dom_sf"/>
</dbReference>
<feature type="repeat" description="TPR" evidence="1">
    <location>
        <begin position="40"/>
        <end position="73"/>
    </location>
</feature>
<dbReference type="SUPFAM" id="SSF48452">
    <property type="entry name" value="TPR-like"/>
    <property type="match status" value="1"/>
</dbReference>
<feature type="repeat" description="TPR" evidence="1">
    <location>
        <begin position="6"/>
        <end position="39"/>
    </location>
</feature>
<dbReference type="SMART" id="SM00028">
    <property type="entry name" value="TPR"/>
    <property type="match status" value="4"/>
</dbReference>
<evidence type="ECO:0000313" key="3">
    <source>
        <dbReference type="Proteomes" id="UP000887013"/>
    </source>
</evidence>
<proteinExistence type="predicted"/>
<dbReference type="PROSITE" id="PS50005">
    <property type="entry name" value="TPR"/>
    <property type="match status" value="3"/>
</dbReference>
<protein>
    <submittedName>
        <fullName evidence="2">Protein O-mannosyl-transferase TMTC3</fullName>
    </submittedName>
</protein>
<dbReference type="GO" id="GO:0035269">
    <property type="term" value="P:protein O-linked glycosylation via mannose"/>
    <property type="evidence" value="ECO:0007669"/>
    <property type="project" value="TreeGrafter"/>
</dbReference>
<dbReference type="OrthoDB" id="6430112at2759"/>
<keyword evidence="1" id="KW-0802">TPR repeat</keyword>
<dbReference type="PANTHER" id="PTHR44395">
    <property type="match status" value="1"/>
</dbReference>
<evidence type="ECO:0000313" key="2">
    <source>
        <dbReference type="EMBL" id="GFT82339.1"/>
    </source>
</evidence>
<dbReference type="PANTHER" id="PTHR44395:SF1">
    <property type="entry name" value="PROTEIN O-MANNOSYL-TRANSFERASE TMTC3"/>
    <property type="match status" value="1"/>
</dbReference>
<dbReference type="GO" id="GO:0000030">
    <property type="term" value="F:mannosyltransferase activity"/>
    <property type="evidence" value="ECO:0007669"/>
    <property type="project" value="TreeGrafter"/>
</dbReference>